<dbReference type="KEGG" id="aagg:ETAA8_40360"/>
<dbReference type="Proteomes" id="UP000315017">
    <property type="component" value="Chromosome"/>
</dbReference>
<organism evidence="1 2">
    <name type="scientific">Anatilimnocola aggregata</name>
    <dbReference type="NCBI Taxonomy" id="2528021"/>
    <lineage>
        <taxon>Bacteria</taxon>
        <taxon>Pseudomonadati</taxon>
        <taxon>Planctomycetota</taxon>
        <taxon>Planctomycetia</taxon>
        <taxon>Pirellulales</taxon>
        <taxon>Pirellulaceae</taxon>
        <taxon>Anatilimnocola</taxon>
    </lineage>
</organism>
<keyword evidence="2" id="KW-1185">Reference proteome</keyword>
<sequence length="169" mass="18884">MRFYILAGLVIFAWGCSERNPSNPPSPKTVVDAAPDSKEARFVFVAPDGFEWNDKHGIWYNKRTRMSITVAHAPGESFQAVVDDFVADRMLATNMELLSKDTRDVDGRATLLVHGNRLNAKYPQQFSTVAYGTRTGCAQLTAIYPRDTAGHLKTQIEDSLLTSRYEVPD</sequence>
<dbReference type="AlphaFoldDB" id="A0A517YFC8"/>
<accession>A0A517YFC8</accession>
<evidence type="ECO:0000313" key="1">
    <source>
        <dbReference type="EMBL" id="QDU28930.1"/>
    </source>
</evidence>
<reference evidence="1 2" key="1">
    <citation type="submission" date="2019-02" db="EMBL/GenBank/DDBJ databases">
        <title>Deep-cultivation of Planctomycetes and their phenomic and genomic characterization uncovers novel biology.</title>
        <authorList>
            <person name="Wiegand S."/>
            <person name="Jogler M."/>
            <person name="Boedeker C."/>
            <person name="Pinto D."/>
            <person name="Vollmers J."/>
            <person name="Rivas-Marin E."/>
            <person name="Kohn T."/>
            <person name="Peeters S.H."/>
            <person name="Heuer A."/>
            <person name="Rast P."/>
            <person name="Oberbeckmann S."/>
            <person name="Bunk B."/>
            <person name="Jeske O."/>
            <person name="Meyerdierks A."/>
            <person name="Storesund J.E."/>
            <person name="Kallscheuer N."/>
            <person name="Luecker S."/>
            <person name="Lage O.M."/>
            <person name="Pohl T."/>
            <person name="Merkel B.J."/>
            <person name="Hornburger P."/>
            <person name="Mueller R.-W."/>
            <person name="Bruemmer F."/>
            <person name="Labrenz M."/>
            <person name="Spormann A.M."/>
            <person name="Op den Camp H."/>
            <person name="Overmann J."/>
            <person name="Amann R."/>
            <person name="Jetten M.S.M."/>
            <person name="Mascher T."/>
            <person name="Medema M.H."/>
            <person name="Devos D.P."/>
            <person name="Kaster A.-K."/>
            <person name="Ovreas L."/>
            <person name="Rohde M."/>
            <person name="Galperin M.Y."/>
            <person name="Jogler C."/>
        </authorList>
    </citation>
    <scope>NUCLEOTIDE SEQUENCE [LARGE SCALE GENOMIC DNA]</scope>
    <source>
        <strain evidence="1 2">ETA_A8</strain>
    </source>
</reference>
<protein>
    <submittedName>
        <fullName evidence="1">Uncharacterized protein</fullName>
    </submittedName>
</protein>
<gene>
    <name evidence="1" type="ORF">ETAA8_40360</name>
</gene>
<name>A0A517YFC8_9BACT</name>
<proteinExistence type="predicted"/>
<dbReference type="EMBL" id="CP036274">
    <property type="protein sequence ID" value="QDU28930.1"/>
    <property type="molecule type" value="Genomic_DNA"/>
</dbReference>
<evidence type="ECO:0000313" key="2">
    <source>
        <dbReference type="Proteomes" id="UP000315017"/>
    </source>
</evidence>